<dbReference type="OrthoDB" id="165382at2759"/>
<feature type="compositionally biased region" description="Low complexity" evidence="5">
    <location>
        <begin position="804"/>
        <end position="822"/>
    </location>
</feature>
<feature type="transmembrane region" description="Helical" evidence="6">
    <location>
        <begin position="39"/>
        <end position="59"/>
    </location>
</feature>
<dbReference type="HOGENOM" id="CLU_012349_2_1_1"/>
<evidence type="ECO:0000256" key="4">
    <source>
        <dbReference type="ARBA" id="ARBA00023136"/>
    </source>
</evidence>
<feature type="compositionally biased region" description="Gly residues" evidence="5">
    <location>
        <begin position="746"/>
        <end position="772"/>
    </location>
</feature>
<evidence type="ECO:0000313" key="8">
    <source>
        <dbReference type="Proteomes" id="UP000008065"/>
    </source>
</evidence>
<feature type="compositionally biased region" description="Basic and acidic residues" evidence="5">
    <location>
        <begin position="113"/>
        <end position="135"/>
    </location>
</feature>
<evidence type="ECO:0000256" key="2">
    <source>
        <dbReference type="ARBA" id="ARBA00022692"/>
    </source>
</evidence>
<feature type="compositionally biased region" description="Acidic residues" evidence="5">
    <location>
        <begin position="512"/>
        <end position="521"/>
    </location>
</feature>
<protein>
    <recommendedName>
        <fullName evidence="9">DUF803-domain-containing protein</fullName>
    </recommendedName>
</protein>
<dbReference type="InterPro" id="IPR008521">
    <property type="entry name" value="Mg_trans_NIPA"/>
</dbReference>
<feature type="compositionally biased region" description="Low complexity" evidence="5">
    <location>
        <begin position="139"/>
        <end position="152"/>
    </location>
</feature>
<feature type="compositionally biased region" description="Low complexity" evidence="5">
    <location>
        <begin position="595"/>
        <end position="625"/>
    </location>
</feature>
<feature type="compositionally biased region" description="Acidic residues" evidence="5">
    <location>
        <begin position="860"/>
        <end position="870"/>
    </location>
</feature>
<feature type="transmembrane region" description="Helical" evidence="6">
    <location>
        <begin position="196"/>
        <end position="215"/>
    </location>
</feature>
<feature type="compositionally biased region" description="Polar residues" evidence="5">
    <location>
        <begin position="874"/>
        <end position="883"/>
    </location>
</feature>
<evidence type="ECO:0000313" key="7">
    <source>
        <dbReference type="EMBL" id="EGO57622.1"/>
    </source>
</evidence>
<comment type="subcellular location">
    <subcellularLocation>
        <location evidence="1">Membrane</location>
        <topology evidence="1">Multi-pass membrane protein</topology>
    </subcellularLocation>
</comment>
<proteinExistence type="predicted"/>
<evidence type="ECO:0000256" key="6">
    <source>
        <dbReference type="SAM" id="Phobius"/>
    </source>
</evidence>
<keyword evidence="4 6" id="KW-0472">Membrane</keyword>
<evidence type="ECO:0008006" key="9">
    <source>
        <dbReference type="Google" id="ProtNLM"/>
    </source>
</evidence>
<evidence type="ECO:0000256" key="1">
    <source>
        <dbReference type="ARBA" id="ARBA00004141"/>
    </source>
</evidence>
<dbReference type="SUPFAM" id="SSF103481">
    <property type="entry name" value="Multidrug resistance efflux transporter EmrE"/>
    <property type="match status" value="1"/>
</dbReference>
<dbReference type="Pfam" id="PF05653">
    <property type="entry name" value="Mg_trans_NIPA"/>
    <property type="match status" value="1"/>
</dbReference>
<feature type="transmembrane region" description="Helical" evidence="6">
    <location>
        <begin position="169"/>
        <end position="190"/>
    </location>
</feature>
<sequence length="883" mass="94470">MRLPAPASAAGLWPMEYLPDVDIPPADGGDHGNDEGQNWSSLIGIITAICGNILIALALNVQRYAHIRLNHHRAEIRRRAKQALREARAKANGTISGSGGIYGTTAPVSDGALSRKDTTRRPTSDLAIDAHETEPLTRSSDSTDSGWSESSTPTSGEIKVTTTYLKDPYWWLGQGLITVGETGNFLAYGFAPASVVSPLGVVALVSNCIIAPIFFKEVFRRRDFFGVLIAVAGAVIVVLSAESQETKMGPHEVWDAITTMEFEIYMGLSCSLIVLLMWASPRYGNRTILIDLGLVGLFGGYTALSTKGVSSMLSSTLLGAFTTPITYVLIFVLLFTAVMQVHYVNKALRRFDSTQVIPVQFVLFTLSVIIGSAVLYRDFERTTSKQVLRFIGGCMLTFFGVFLITSGRPHHDEEEEEEEILSDAEGIDETIGLAEQGPTLGAAAAIVAATSSPHTPRQSSRRRSDSTRSRRSSRISFKEASVRPLSAVEEAEDTGLPSRTHTRTKSQKTLIEESDDDDNEDAPLLGNPWRAASSQERNRSEEYIPEIDAHYHHPGIGPHTISSDTILSIPVSSDEFGTDLLSTTPQPNITITCGSSPAAGSSAATRTPPSASRPATPRAPVSSSTLSQSHRAFNAHVHHYGHHHHHNAGGNPLMISPSPFSSTLGAVVADRLLPHLGMTAENDSPTQRRIAGRRSRPGLRNSLFVPQDELDNDDGYFDLENCRGRGRRSAAVGSTSTFGPLLDLTGLGGNGSKGEGQRGPGQGQGQGHGDQGIRGRARSLSGTLAELLGGGWRMGGGGGGGGSSHVSTSATAATSSGNNGSNPTMRVPNASSRSRMGMKRRRTDPNFRVIRNGGETRVTEDEEVEGDEEGQGSRLETTRSAAV</sequence>
<feature type="transmembrane region" description="Helical" evidence="6">
    <location>
        <begin position="224"/>
        <end position="242"/>
    </location>
</feature>
<keyword evidence="8" id="KW-1185">Reference proteome</keyword>
<accession>F8MLQ3</accession>
<dbReference type="EMBL" id="GL891304">
    <property type="protein sequence ID" value="EGO57622.1"/>
    <property type="molecule type" value="Genomic_DNA"/>
</dbReference>
<feature type="region of interest" description="Disordered" evidence="5">
    <location>
        <begin position="448"/>
        <end position="539"/>
    </location>
</feature>
<feature type="transmembrane region" description="Helical" evidence="6">
    <location>
        <begin position="387"/>
        <end position="405"/>
    </location>
</feature>
<evidence type="ECO:0000256" key="3">
    <source>
        <dbReference type="ARBA" id="ARBA00022989"/>
    </source>
</evidence>
<dbReference type="VEuPathDB" id="FungiDB:NEUTE1DRAFT_146184"/>
<dbReference type="GO" id="GO:0015095">
    <property type="term" value="F:magnesium ion transmembrane transporter activity"/>
    <property type="evidence" value="ECO:0007669"/>
    <property type="project" value="InterPro"/>
</dbReference>
<feature type="region of interest" description="Disordered" evidence="5">
    <location>
        <begin position="87"/>
        <end position="155"/>
    </location>
</feature>
<gene>
    <name evidence="7" type="ORF">NEUTE1DRAFT_146184</name>
</gene>
<dbReference type="InterPro" id="IPR037185">
    <property type="entry name" value="EmrE-like"/>
</dbReference>
<dbReference type="RefSeq" id="XP_009850722.1">
    <property type="nucleotide sequence ID" value="XM_009852420.1"/>
</dbReference>
<name>F8MLQ3_NEUT8</name>
<reference evidence="8" key="1">
    <citation type="journal article" date="2011" name="Genetics">
        <title>Massive changes in genome architecture accompany the transition to self-fertility in the filamentous fungus Neurospora tetrasperma.</title>
        <authorList>
            <person name="Ellison C.E."/>
            <person name="Stajich J.E."/>
            <person name="Jacobson D.J."/>
            <person name="Natvig D.O."/>
            <person name="Lapidus A."/>
            <person name="Foster B."/>
            <person name="Aerts A."/>
            <person name="Riley R."/>
            <person name="Lindquist E.A."/>
            <person name="Grigoriev I.V."/>
            <person name="Taylor J.W."/>
        </authorList>
    </citation>
    <scope>NUCLEOTIDE SEQUENCE [LARGE SCALE GENOMIC DNA]</scope>
    <source>
        <strain evidence="8">FGSC 2508 / P0657</strain>
    </source>
</reference>
<dbReference type="GO" id="GO:0016020">
    <property type="term" value="C:membrane"/>
    <property type="evidence" value="ECO:0007669"/>
    <property type="project" value="UniProtKB-SubCell"/>
</dbReference>
<organism evidence="7 8">
    <name type="scientific">Neurospora tetrasperma (strain FGSC 2508 / ATCC MYA-4615 / P0657)</name>
    <dbReference type="NCBI Taxonomy" id="510951"/>
    <lineage>
        <taxon>Eukaryota</taxon>
        <taxon>Fungi</taxon>
        <taxon>Dikarya</taxon>
        <taxon>Ascomycota</taxon>
        <taxon>Pezizomycotina</taxon>
        <taxon>Sordariomycetes</taxon>
        <taxon>Sordariomycetidae</taxon>
        <taxon>Sordariales</taxon>
        <taxon>Sordariaceae</taxon>
        <taxon>Neurospora</taxon>
    </lineage>
</organism>
<keyword evidence="2 6" id="KW-0812">Transmembrane</keyword>
<feature type="region of interest" description="Disordered" evidence="5">
    <location>
        <begin position="678"/>
        <end position="700"/>
    </location>
</feature>
<feature type="transmembrane region" description="Helical" evidence="6">
    <location>
        <begin position="356"/>
        <end position="375"/>
    </location>
</feature>
<dbReference type="PANTHER" id="PTHR12570">
    <property type="match status" value="1"/>
</dbReference>
<feature type="region of interest" description="Disordered" evidence="5">
    <location>
        <begin position="795"/>
        <end position="883"/>
    </location>
</feature>
<feature type="transmembrane region" description="Helical" evidence="6">
    <location>
        <begin position="262"/>
        <end position="280"/>
    </location>
</feature>
<feature type="transmembrane region" description="Helical" evidence="6">
    <location>
        <begin position="324"/>
        <end position="344"/>
    </location>
</feature>
<dbReference type="KEGG" id="nte:NEUTE1DRAFT146184"/>
<evidence type="ECO:0000256" key="5">
    <source>
        <dbReference type="SAM" id="MobiDB-lite"/>
    </source>
</evidence>
<feature type="region of interest" description="Disordered" evidence="5">
    <location>
        <begin position="726"/>
        <end position="775"/>
    </location>
</feature>
<dbReference type="PANTHER" id="PTHR12570:SF65">
    <property type="entry name" value="MAGNESIUM TRANSPORTER NIPA9-RELATED"/>
    <property type="match status" value="1"/>
</dbReference>
<dbReference type="Proteomes" id="UP000008065">
    <property type="component" value="Unassembled WGS sequence"/>
</dbReference>
<feature type="region of interest" description="Disordered" evidence="5">
    <location>
        <begin position="592"/>
        <end position="628"/>
    </location>
</feature>
<keyword evidence="3 6" id="KW-1133">Transmembrane helix</keyword>
<dbReference type="AlphaFoldDB" id="F8MLQ3"/>
<dbReference type="GeneID" id="20826671"/>